<evidence type="ECO:0000256" key="2">
    <source>
        <dbReference type="ARBA" id="ARBA00017703"/>
    </source>
</evidence>
<dbReference type="NCBIfam" id="TIGR01128">
    <property type="entry name" value="holA"/>
    <property type="match status" value="1"/>
</dbReference>
<evidence type="ECO:0000313" key="12">
    <source>
        <dbReference type="Proteomes" id="UP000199300"/>
    </source>
</evidence>
<organism evidence="11 12">
    <name type="scientific">Amphibacillus marinus</name>
    <dbReference type="NCBI Taxonomy" id="872970"/>
    <lineage>
        <taxon>Bacteria</taxon>
        <taxon>Bacillati</taxon>
        <taxon>Bacillota</taxon>
        <taxon>Bacilli</taxon>
        <taxon>Bacillales</taxon>
        <taxon>Bacillaceae</taxon>
        <taxon>Amphibacillus</taxon>
    </lineage>
</organism>
<feature type="domain" description="DNA polymerase III delta subunit-like C-terminal" evidence="10">
    <location>
        <begin position="221"/>
        <end position="336"/>
    </location>
</feature>
<evidence type="ECO:0000256" key="3">
    <source>
        <dbReference type="ARBA" id="ARBA00022679"/>
    </source>
</evidence>
<sequence>MNYLDAQKELKKTKKNFFLLVGEEQYLIESAVKQVIDSKLSEADRQDNVIKFDMEEATIDTALLEAETYPFFGDEKIVIIDRAYFLTAKQVKTNIEHNIEALINFTNHPVDFATVIIIVPYEKLDERKKITKLVKKQAMYIECATIKEWEIEKWVDQLIEKYGLTIEKQAKELLISETGAHLALIEKEIEKLSLYIGQDQRHITEAVARELVSHQGETSGLKLVDAVIAKDLNRAIQTFKDLLRLNEEPIALIALLASQLRTIYQVKTLIQKGYNQRQITQQLKLHPFVVKMAAERERRFSIEKLYACIDACANTDRLIKQGKYDKLLAFELLLYRLVK</sequence>
<keyword evidence="12" id="KW-1185">Reference proteome</keyword>
<comment type="catalytic activity">
    <reaction evidence="8">
        <text>DNA(n) + a 2'-deoxyribonucleoside 5'-triphosphate = DNA(n+1) + diphosphate</text>
        <dbReference type="Rhea" id="RHEA:22508"/>
        <dbReference type="Rhea" id="RHEA-COMP:17339"/>
        <dbReference type="Rhea" id="RHEA-COMP:17340"/>
        <dbReference type="ChEBI" id="CHEBI:33019"/>
        <dbReference type="ChEBI" id="CHEBI:61560"/>
        <dbReference type="ChEBI" id="CHEBI:173112"/>
        <dbReference type="EC" id="2.7.7.7"/>
    </reaction>
</comment>
<dbReference type="Gene3D" id="3.40.50.300">
    <property type="entry name" value="P-loop containing nucleotide triphosphate hydrolases"/>
    <property type="match status" value="1"/>
</dbReference>
<dbReference type="RefSeq" id="WP_091497402.1">
    <property type="nucleotide sequence ID" value="NZ_FODJ01000006.1"/>
</dbReference>
<dbReference type="OrthoDB" id="9775929at2"/>
<dbReference type="GO" id="GO:0003677">
    <property type="term" value="F:DNA binding"/>
    <property type="evidence" value="ECO:0007669"/>
    <property type="project" value="InterPro"/>
</dbReference>
<gene>
    <name evidence="11" type="ORF">SAMN04488134_10692</name>
</gene>
<keyword evidence="4" id="KW-0548">Nucleotidyltransferase</keyword>
<dbReference type="SUPFAM" id="SSF52540">
    <property type="entry name" value="P-loop containing nucleoside triphosphate hydrolases"/>
    <property type="match status" value="1"/>
</dbReference>
<evidence type="ECO:0000256" key="4">
    <source>
        <dbReference type="ARBA" id="ARBA00022695"/>
    </source>
</evidence>
<dbReference type="InterPro" id="IPR027417">
    <property type="entry name" value="P-loop_NTPase"/>
</dbReference>
<evidence type="ECO:0000256" key="8">
    <source>
        <dbReference type="ARBA" id="ARBA00049244"/>
    </source>
</evidence>
<reference evidence="11 12" key="1">
    <citation type="submission" date="2016-10" db="EMBL/GenBank/DDBJ databases">
        <authorList>
            <person name="de Groot N.N."/>
        </authorList>
    </citation>
    <scope>NUCLEOTIDE SEQUENCE [LARGE SCALE GENOMIC DNA]</scope>
    <source>
        <strain evidence="11 12">CGMCC 1.10434</strain>
    </source>
</reference>
<evidence type="ECO:0000256" key="1">
    <source>
        <dbReference type="ARBA" id="ARBA00012417"/>
    </source>
</evidence>
<dbReference type="STRING" id="872970.SAMN04488134_10692"/>
<dbReference type="Gene3D" id="1.10.8.60">
    <property type="match status" value="1"/>
</dbReference>
<evidence type="ECO:0000256" key="5">
    <source>
        <dbReference type="ARBA" id="ARBA00022705"/>
    </source>
</evidence>
<keyword evidence="3" id="KW-0808">Transferase</keyword>
<dbReference type="AlphaFoldDB" id="A0A1H8NSV9"/>
<protein>
    <recommendedName>
        <fullName evidence="2">DNA polymerase III subunit delta</fullName>
        <ecNumber evidence="1">2.7.7.7</ecNumber>
    </recommendedName>
</protein>
<dbReference type="SUPFAM" id="SSF48019">
    <property type="entry name" value="post-AAA+ oligomerization domain-like"/>
    <property type="match status" value="1"/>
</dbReference>
<dbReference type="Gene3D" id="1.20.272.10">
    <property type="match status" value="1"/>
</dbReference>
<accession>A0A1H8NSV9</accession>
<proteinExistence type="inferred from homology"/>
<dbReference type="EC" id="2.7.7.7" evidence="1"/>
<dbReference type="InterPro" id="IPR048466">
    <property type="entry name" value="DNA_pol3_delta-like_C"/>
</dbReference>
<dbReference type="InterPro" id="IPR005790">
    <property type="entry name" value="DNA_polIII_delta"/>
</dbReference>
<dbReference type="PANTHER" id="PTHR34388">
    <property type="entry name" value="DNA POLYMERASE III SUBUNIT DELTA"/>
    <property type="match status" value="1"/>
</dbReference>
<dbReference type="GO" id="GO:0003887">
    <property type="term" value="F:DNA-directed DNA polymerase activity"/>
    <property type="evidence" value="ECO:0007669"/>
    <property type="project" value="UniProtKB-KW"/>
</dbReference>
<evidence type="ECO:0000259" key="10">
    <source>
        <dbReference type="Pfam" id="PF21694"/>
    </source>
</evidence>
<evidence type="ECO:0000259" key="9">
    <source>
        <dbReference type="Pfam" id="PF06144"/>
    </source>
</evidence>
<name>A0A1H8NSV9_9BACI</name>
<keyword evidence="5" id="KW-0235">DNA replication</keyword>
<evidence type="ECO:0000256" key="7">
    <source>
        <dbReference type="ARBA" id="ARBA00034754"/>
    </source>
</evidence>
<dbReference type="PANTHER" id="PTHR34388:SF1">
    <property type="entry name" value="DNA POLYMERASE III SUBUNIT DELTA"/>
    <property type="match status" value="1"/>
</dbReference>
<dbReference type="Proteomes" id="UP000199300">
    <property type="component" value="Unassembled WGS sequence"/>
</dbReference>
<comment type="similarity">
    <text evidence="7">Belongs to the DNA polymerase HolA subunit family.</text>
</comment>
<feature type="domain" description="DNA polymerase III delta N-terminal" evidence="9">
    <location>
        <begin position="18"/>
        <end position="143"/>
    </location>
</feature>
<dbReference type="EMBL" id="FODJ01000006">
    <property type="protein sequence ID" value="SEO32674.1"/>
    <property type="molecule type" value="Genomic_DNA"/>
</dbReference>
<dbReference type="GO" id="GO:0009360">
    <property type="term" value="C:DNA polymerase III complex"/>
    <property type="evidence" value="ECO:0007669"/>
    <property type="project" value="InterPro"/>
</dbReference>
<dbReference type="Pfam" id="PF06144">
    <property type="entry name" value="DNA_pol3_delta"/>
    <property type="match status" value="1"/>
</dbReference>
<evidence type="ECO:0000313" key="11">
    <source>
        <dbReference type="EMBL" id="SEO32674.1"/>
    </source>
</evidence>
<dbReference type="InterPro" id="IPR008921">
    <property type="entry name" value="DNA_pol3_clamp-load_cplx_C"/>
</dbReference>
<dbReference type="Pfam" id="PF21694">
    <property type="entry name" value="DNA_pol3_delta_C"/>
    <property type="match status" value="1"/>
</dbReference>
<evidence type="ECO:0000256" key="6">
    <source>
        <dbReference type="ARBA" id="ARBA00022932"/>
    </source>
</evidence>
<dbReference type="InterPro" id="IPR010372">
    <property type="entry name" value="DNA_pol3_delta_N"/>
</dbReference>
<keyword evidence="6" id="KW-0239">DNA-directed DNA polymerase</keyword>
<dbReference type="GO" id="GO:0006261">
    <property type="term" value="P:DNA-templated DNA replication"/>
    <property type="evidence" value="ECO:0007669"/>
    <property type="project" value="TreeGrafter"/>
</dbReference>